<keyword evidence="7" id="KW-1185">Reference proteome</keyword>
<keyword evidence="2 3" id="KW-0326">Glycosidase</keyword>
<feature type="region of interest" description="Disordered" evidence="4">
    <location>
        <begin position="1"/>
        <end position="31"/>
    </location>
</feature>
<dbReference type="SUPFAM" id="SSF55545">
    <property type="entry name" value="beta-N-acetylhexosaminidase-like domain"/>
    <property type="match status" value="1"/>
</dbReference>
<feature type="active site" description="Proton donor" evidence="3">
    <location>
        <position position="262"/>
    </location>
</feature>
<comment type="caution">
    <text evidence="6">The sequence shown here is derived from an EMBL/GenBank/DDBJ whole genome shotgun (WGS) entry which is preliminary data.</text>
</comment>
<dbReference type="Gene3D" id="3.30.379.10">
    <property type="entry name" value="Chitobiase/beta-hexosaminidase domain 2-like"/>
    <property type="match status" value="1"/>
</dbReference>
<gene>
    <name evidence="6" type="ORF">GCM10023169_21320</name>
</gene>
<dbReference type="InterPro" id="IPR017853">
    <property type="entry name" value="GH"/>
</dbReference>
<evidence type="ECO:0000256" key="3">
    <source>
        <dbReference type="PROSITE-ProRule" id="PRU01353"/>
    </source>
</evidence>
<dbReference type="Proteomes" id="UP001500622">
    <property type="component" value="Unassembled WGS sequence"/>
</dbReference>
<comment type="similarity">
    <text evidence="3">Belongs to the glycosyl hydrolase 84 family.</text>
</comment>
<sequence length="825" mass="86827">MQRQRVPRSAPSVAAGLTPVPREVSGDGEPLAFRDVEVSAPSGWEQARRLLADELERPGRALEGSASGGTSSSGTIEPLTVTIDVDTGLPPEGCTLDVAPAGEGPTATIRAADPAGAFYGARTLVELVRQRPGHVPRLTVRDWPGLEWRGTVEGFYGPPWTHADRLEHLRFAGRHKLNHFVYAPKDDPFHRDRWREPYPPEELARLAELTAAARAQHVRFVYALSPGLSMRYCDPREHELLRAKTEQLWDIGVRDFALLFDDIPTELTHPGDRARFGKGTGAAGAAHGYTCAQFVEHFLAPRTVSEPLLMVPTDYAGTTTSRYREHLAATLPADALVWWTGRDIVVGEVTRQDIDAAAASYGRRLLLWDNFPVNDFDRTRLFLGPLTGRTTRLEGSALAGISANPMIEEAPSQLALAAVADYAWNPAAYDPAASASRSLAAVAGPAAEAIAPLVHACSAWPPGAAQDARLVELSGIALGPDRHAARTAADEIHAALAGLEAVHDAVTDTATDAGVLVRQLEPWIVAGTDMARAGRRGVELLLARLDGADQGTGRDGTGVTDLVASAEAALDAAERHYPNVLREVVPPFVRAVLRPARASAPGAPAGPWAMIVTAPEPEAGEETFARALRRRGLEVRFSATGDLGEHDPTHPASLVVVARSADPAAAATAGGAPVPLLAWAHLIDAGLATESAVILVDDRVDVVAPEDPLAAGFSGRVTVYRGPGKVTWGEPAAGATVVARTVEGARPAIFRYPAGATLADGSAAAAPRIGIFLGRPALAPWLLSADGLALVDAALTELVGGVTGRTVTGGELRSRAAGTAGSRPG</sequence>
<dbReference type="PROSITE" id="PS52009">
    <property type="entry name" value="GH84"/>
    <property type="match status" value="1"/>
</dbReference>
<dbReference type="Gene3D" id="3.20.20.80">
    <property type="entry name" value="Glycosidases"/>
    <property type="match status" value="1"/>
</dbReference>
<keyword evidence="1 3" id="KW-0378">Hydrolase</keyword>
<evidence type="ECO:0000313" key="6">
    <source>
        <dbReference type="EMBL" id="GAA4424553.1"/>
    </source>
</evidence>
<evidence type="ECO:0000256" key="4">
    <source>
        <dbReference type="SAM" id="MobiDB-lite"/>
    </source>
</evidence>
<dbReference type="InterPro" id="IPR011496">
    <property type="entry name" value="O-GlcNAcase_cat"/>
</dbReference>
<dbReference type="InterPro" id="IPR051822">
    <property type="entry name" value="Glycosyl_Hydrolase_84"/>
</dbReference>
<organism evidence="6 7">
    <name type="scientific">Georgenia halophila</name>
    <dbReference type="NCBI Taxonomy" id="620889"/>
    <lineage>
        <taxon>Bacteria</taxon>
        <taxon>Bacillati</taxon>
        <taxon>Actinomycetota</taxon>
        <taxon>Actinomycetes</taxon>
        <taxon>Micrococcales</taxon>
        <taxon>Bogoriellaceae</taxon>
        <taxon>Georgenia</taxon>
    </lineage>
</organism>
<dbReference type="SUPFAM" id="SSF51445">
    <property type="entry name" value="(Trans)glycosidases"/>
    <property type="match status" value="1"/>
</dbReference>
<evidence type="ECO:0000256" key="1">
    <source>
        <dbReference type="ARBA" id="ARBA00022801"/>
    </source>
</evidence>
<protein>
    <recommendedName>
        <fullName evidence="5">GH84 domain-containing protein</fullName>
    </recommendedName>
</protein>
<dbReference type="Pfam" id="PF02838">
    <property type="entry name" value="Glyco_hydro_20b"/>
    <property type="match status" value="1"/>
</dbReference>
<evidence type="ECO:0000256" key="2">
    <source>
        <dbReference type="ARBA" id="ARBA00023295"/>
    </source>
</evidence>
<dbReference type="PANTHER" id="PTHR13170:SF16">
    <property type="entry name" value="PROTEIN O-GLCNACASE"/>
    <property type="match status" value="1"/>
</dbReference>
<reference evidence="7" key="1">
    <citation type="journal article" date="2019" name="Int. J. Syst. Evol. Microbiol.">
        <title>The Global Catalogue of Microorganisms (GCM) 10K type strain sequencing project: providing services to taxonomists for standard genome sequencing and annotation.</title>
        <authorList>
            <consortium name="The Broad Institute Genomics Platform"/>
            <consortium name="The Broad Institute Genome Sequencing Center for Infectious Disease"/>
            <person name="Wu L."/>
            <person name="Ma J."/>
        </authorList>
    </citation>
    <scope>NUCLEOTIDE SEQUENCE [LARGE SCALE GENOMIC DNA]</scope>
    <source>
        <strain evidence="7">JCM 17810</strain>
    </source>
</reference>
<evidence type="ECO:0000259" key="5">
    <source>
        <dbReference type="PROSITE" id="PS52009"/>
    </source>
</evidence>
<feature type="domain" description="GH84" evidence="5">
    <location>
        <begin position="147"/>
        <end position="427"/>
    </location>
</feature>
<dbReference type="RefSeq" id="WP_345216245.1">
    <property type="nucleotide sequence ID" value="NZ_BAABGN010000009.1"/>
</dbReference>
<accession>A0ABP8L7X1</accession>
<dbReference type="InterPro" id="IPR029018">
    <property type="entry name" value="Hex-like_dom2"/>
</dbReference>
<evidence type="ECO:0000313" key="7">
    <source>
        <dbReference type="Proteomes" id="UP001500622"/>
    </source>
</evidence>
<dbReference type="InterPro" id="IPR015882">
    <property type="entry name" value="HEX_bac_N"/>
</dbReference>
<name>A0ABP8L7X1_9MICO</name>
<dbReference type="Pfam" id="PF07555">
    <property type="entry name" value="NAGidase"/>
    <property type="match status" value="1"/>
</dbReference>
<dbReference type="PANTHER" id="PTHR13170">
    <property type="entry name" value="O-GLCNACASE"/>
    <property type="match status" value="1"/>
</dbReference>
<proteinExistence type="inferred from homology"/>
<dbReference type="EMBL" id="BAABGN010000009">
    <property type="protein sequence ID" value="GAA4424553.1"/>
    <property type="molecule type" value="Genomic_DNA"/>
</dbReference>